<protein>
    <recommendedName>
        <fullName evidence="1">SnoaL-like domain-containing protein</fullName>
    </recommendedName>
</protein>
<dbReference type="EMBL" id="BAABFL010000476">
    <property type="protein sequence ID" value="GAA4652491.1"/>
    <property type="molecule type" value="Genomic_DNA"/>
</dbReference>
<name>A0ABP8VAS6_9GAMM</name>
<sequence>MTIDDFIRQFNRACEEGSVEGVLEVNAPDDITGWALGPDDNYMTLDALSREASDRFESIETRSLEGMRDKWWFGNEQVVCLTYVFDETICYRSGEVSHLKGVRVTWYLEKHHGSWLIRHGHWSLPCGEGRRPSQPIPARGAVSQFASCRASGGQLEVLLSWLQRCSDCLRKNDPERALNDLLVVDDNVVYWRLSDASALCSRQAFLDYWRERFVGRAMDLQFQNPVAYVCLPYACLSADATLVERCLFSGEVITVSPVRCTFVMEQQVGHWRARHIHFSVPDYV</sequence>
<dbReference type="Gene3D" id="3.10.450.50">
    <property type="match status" value="2"/>
</dbReference>
<reference evidence="3" key="1">
    <citation type="journal article" date="2019" name="Int. J. Syst. Evol. Microbiol.">
        <title>The Global Catalogue of Microorganisms (GCM) 10K type strain sequencing project: providing services to taxonomists for standard genome sequencing and annotation.</title>
        <authorList>
            <consortium name="The Broad Institute Genomics Platform"/>
            <consortium name="The Broad Institute Genome Sequencing Center for Infectious Disease"/>
            <person name="Wu L."/>
            <person name="Ma J."/>
        </authorList>
    </citation>
    <scope>NUCLEOTIDE SEQUENCE [LARGE SCALE GENOMIC DNA]</scope>
    <source>
        <strain evidence="3">JCM 17805</strain>
    </source>
</reference>
<gene>
    <name evidence="2" type="ORF">GCM10023116_47750</name>
</gene>
<accession>A0ABP8VAS6</accession>
<comment type="caution">
    <text evidence="2">The sequence shown here is derived from an EMBL/GenBank/DDBJ whole genome shotgun (WGS) entry which is preliminary data.</text>
</comment>
<organism evidence="2 3">
    <name type="scientific">Kistimonas scapharcae</name>
    <dbReference type="NCBI Taxonomy" id="1036133"/>
    <lineage>
        <taxon>Bacteria</taxon>
        <taxon>Pseudomonadati</taxon>
        <taxon>Pseudomonadota</taxon>
        <taxon>Gammaproteobacteria</taxon>
        <taxon>Oceanospirillales</taxon>
        <taxon>Endozoicomonadaceae</taxon>
        <taxon>Kistimonas</taxon>
    </lineage>
</organism>
<dbReference type="SUPFAM" id="SSF54427">
    <property type="entry name" value="NTF2-like"/>
    <property type="match status" value="2"/>
</dbReference>
<dbReference type="Pfam" id="PF13474">
    <property type="entry name" value="SnoaL_3"/>
    <property type="match status" value="1"/>
</dbReference>
<evidence type="ECO:0000259" key="1">
    <source>
        <dbReference type="Pfam" id="PF13474"/>
    </source>
</evidence>
<proteinExistence type="predicted"/>
<evidence type="ECO:0000313" key="2">
    <source>
        <dbReference type="EMBL" id="GAA4652491.1"/>
    </source>
</evidence>
<dbReference type="RefSeq" id="WP_345199066.1">
    <property type="nucleotide sequence ID" value="NZ_BAABFL010000476.1"/>
</dbReference>
<dbReference type="Proteomes" id="UP001500604">
    <property type="component" value="Unassembled WGS sequence"/>
</dbReference>
<evidence type="ECO:0000313" key="3">
    <source>
        <dbReference type="Proteomes" id="UP001500604"/>
    </source>
</evidence>
<feature type="domain" description="SnoaL-like" evidence="1">
    <location>
        <begin position="178"/>
        <end position="282"/>
    </location>
</feature>
<dbReference type="InterPro" id="IPR032710">
    <property type="entry name" value="NTF2-like_dom_sf"/>
</dbReference>
<dbReference type="InterPro" id="IPR037401">
    <property type="entry name" value="SnoaL-like"/>
</dbReference>
<keyword evidence="3" id="KW-1185">Reference proteome</keyword>